<evidence type="ECO:0000313" key="3">
    <source>
        <dbReference type="EMBL" id="CAK7230279.1"/>
    </source>
</evidence>
<dbReference type="InterPro" id="IPR050982">
    <property type="entry name" value="Auxin_biosynth/cation_transpt"/>
</dbReference>
<dbReference type="Pfam" id="PF07992">
    <property type="entry name" value="Pyr_redox_2"/>
    <property type="match status" value="1"/>
</dbReference>
<reference evidence="3 4" key="1">
    <citation type="submission" date="2024-01" db="EMBL/GenBank/DDBJ databases">
        <authorList>
            <person name="Allen C."/>
            <person name="Tagirdzhanova G."/>
        </authorList>
    </citation>
    <scope>NUCLEOTIDE SEQUENCE [LARGE SCALE GENOMIC DNA]</scope>
</reference>
<dbReference type="EMBL" id="CAWUHD010000092">
    <property type="protein sequence ID" value="CAK7230279.1"/>
    <property type="molecule type" value="Genomic_DNA"/>
</dbReference>
<accession>A0ABP0CGE2</accession>
<keyword evidence="4" id="KW-1185">Reference proteome</keyword>
<protein>
    <recommendedName>
        <fullName evidence="2">FAD/NAD(P)-binding domain-containing protein</fullName>
    </recommendedName>
</protein>
<dbReference type="PRINTS" id="PR00411">
    <property type="entry name" value="PNDRDTASEI"/>
</dbReference>
<evidence type="ECO:0000256" key="1">
    <source>
        <dbReference type="ARBA" id="ARBA00023002"/>
    </source>
</evidence>
<feature type="domain" description="FAD/NAD(P)-binding" evidence="2">
    <location>
        <begin position="214"/>
        <end position="426"/>
    </location>
</feature>
<name>A0ABP0CGE2_9PEZI</name>
<dbReference type="PANTHER" id="PTHR43539:SF68">
    <property type="entry name" value="FLAVIN-BINDING MONOOXYGENASE-LIKE PROTEIN (AFU_ORTHOLOGUE AFUA_4G09220)"/>
    <property type="match status" value="1"/>
</dbReference>
<dbReference type="SUPFAM" id="SSF54427">
    <property type="entry name" value="NTF2-like"/>
    <property type="match status" value="1"/>
</dbReference>
<dbReference type="Gene3D" id="3.10.450.50">
    <property type="match status" value="1"/>
</dbReference>
<gene>
    <name evidence="3" type="ORF">SEUCBS140593_007531</name>
</gene>
<organism evidence="3 4">
    <name type="scientific">Sporothrix eucalyptigena</name>
    <dbReference type="NCBI Taxonomy" id="1812306"/>
    <lineage>
        <taxon>Eukaryota</taxon>
        <taxon>Fungi</taxon>
        <taxon>Dikarya</taxon>
        <taxon>Ascomycota</taxon>
        <taxon>Pezizomycotina</taxon>
        <taxon>Sordariomycetes</taxon>
        <taxon>Sordariomycetidae</taxon>
        <taxon>Ophiostomatales</taxon>
        <taxon>Ophiostomataceae</taxon>
        <taxon>Sporothrix</taxon>
    </lineage>
</organism>
<dbReference type="PANTHER" id="PTHR43539">
    <property type="entry name" value="FLAVIN-BINDING MONOOXYGENASE-LIKE PROTEIN (AFU_ORTHOLOGUE AFUA_4G09220)"/>
    <property type="match status" value="1"/>
</dbReference>
<dbReference type="Gene3D" id="3.50.50.60">
    <property type="entry name" value="FAD/NAD(P)-binding domain"/>
    <property type="match status" value="1"/>
</dbReference>
<dbReference type="InterPro" id="IPR036188">
    <property type="entry name" value="FAD/NAD-bd_sf"/>
</dbReference>
<dbReference type="InterPro" id="IPR032710">
    <property type="entry name" value="NTF2-like_dom_sf"/>
</dbReference>
<keyword evidence="1" id="KW-0560">Oxidoreductase</keyword>
<sequence length="640" mass="70323">MAPAALADRLRHDNRIEDDSFNVVPAVFPKTTIPDGTDARQVADNIVGAINKSLAANDFKGVGALFTEDGQWRDHLAVSWNFRTIQGPAKIAAFLDQSAKAGKQQLTRFAVDVSEPQRQPAAASLDAFGKSPCLVVYTTFASSVGTGRGIIRLIHQSGLWKIYAFYTALQELTDFEQPLGARRPLGASHGGGRNMKNWKEQREEDVSFTTKEPSVLILGAGQGGLTLAARLKMLGVPTLVVDREHRVGDNWRNRYRQLVLHDPIWFDHMPYLQFPAFWPIFTPKDKLGDFFEAYVTLLELNVWTRTEIKTLEYDAAFKRYTVTLEKTDVLTGAVETRTFHPKHVVQATGHSGKKNMPSVPGVDSFQGELLCHSSEFPGAKPPAAGQESKVRRAVVVGSCNSGHDIAQDLYENGYDVTIVQRSSTCVVSSKAIVDIGLGALYSEAVQAKLPVDDADLLLWSAPTNLSKAVQVQATQLEIEQDTPLLEGLEKAGFALDRGTDGAGLFFKYFQRGGGYYIDVGASQLIIDGKIKVKSGSGIAQVTPDGLDLADSTHLQADIVVFATGYQNMRTQTRVLFGDKLADQTRDVWGFDAEGEFRTMWRGSGQPGYWYMGGNLALARYFGRFLALQIKAQEEGLMPYA</sequence>
<dbReference type="SUPFAM" id="SSF51905">
    <property type="entry name" value="FAD/NAD(P)-binding domain"/>
    <property type="match status" value="1"/>
</dbReference>
<proteinExistence type="predicted"/>
<evidence type="ECO:0000313" key="4">
    <source>
        <dbReference type="Proteomes" id="UP001642482"/>
    </source>
</evidence>
<comment type="caution">
    <text evidence="3">The sequence shown here is derived from an EMBL/GenBank/DDBJ whole genome shotgun (WGS) entry which is preliminary data.</text>
</comment>
<evidence type="ECO:0000259" key="2">
    <source>
        <dbReference type="Pfam" id="PF07992"/>
    </source>
</evidence>
<dbReference type="InterPro" id="IPR023753">
    <property type="entry name" value="FAD/NAD-binding_dom"/>
</dbReference>
<dbReference type="Proteomes" id="UP001642482">
    <property type="component" value="Unassembled WGS sequence"/>
</dbReference>